<feature type="domain" description="Ribosome maturation factor RimP C-terminal" evidence="5">
    <location>
        <begin position="85"/>
        <end position="144"/>
    </location>
</feature>
<dbReference type="CDD" id="cd01734">
    <property type="entry name" value="YlxS_C"/>
    <property type="match status" value="1"/>
</dbReference>
<dbReference type="EMBL" id="UOYO01000046">
    <property type="protein sequence ID" value="VAY88098.1"/>
    <property type="molecule type" value="Genomic_DNA"/>
</dbReference>
<dbReference type="AlphaFoldDB" id="A0A3B1E9H6"/>
<dbReference type="SUPFAM" id="SSF75420">
    <property type="entry name" value="YhbC-like, N-terminal domain"/>
    <property type="match status" value="1"/>
</dbReference>
<dbReference type="InterPro" id="IPR028998">
    <property type="entry name" value="RimP_C"/>
</dbReference>
<accession>A0A3B1E9H6</accession>
<evidence type="ECO:0000259" key="4">
    <source>
        <dbReference type="Pfam" id="PF02576"/>
    </source>
</evidence>
<dbReference type="InterPro" id="IPR036847">
    <property type="entry name" value="RimP_C_sf"/>
</dbReference>
<reference evidence="6" key="1">
    <citation type="submission" date="2018-10" db="EMBL/GenBank/DDBJ databases">
        <authorList>
            <person name="Aoki K."/>
        </authorList>
    </citation>
    <scope>NUCLEOTIDE SEQUENCE</scope>
</reference>
<gene>
    <name evidence="6" type="ORF">MNB_ARC-1_782</name>
</gene>
<dbReference type="HAMAP" id="MF_01077">
    <property type="entry name" value="RimP"/>
    <property type="match status" value="1"/>
</dbReference>
<name>A0A3B1E9H6_9ZZZZ</name>
<dbReference type="PANTHER" id="PTHR33867">
    <property type="entry name" value="RIBOSOME MATURATION FACTOR RIMP"/>
    <property type="match status" value="1"/>
</dbReference>
<keyword evidence="1" id="KW-0963">Cytoplasm</keyword>
<evidence type="ECO:0000256" key="2">
    <source>
        <dbReference type="ARBA" id="ARBA00022517"/>
    </source>
</evidence>
<dbReference type="SUPFAM" id="SSF74942">
    <property type="entry name" value="YhbC-like, C-terminal domain"/>
    <property type="match status" value="1"/>
</dbReference>
<proteinExistence type="inferred from homology"/>
<feature type="coiled-coil region" evidence="3">
    <location>
        <begin position="95"/>
        <end position="133"/>
    </location>
</feature>
<dbReference type="GO" id="GO:0006412">
    <property type="term" value="P:translation"/>
    <property type="evidence" value="ECO:0007669"/>
    <property type="project" value="TreeGrafter"/>
</dbReference>
<keyword evidence="2" id="KW-0690">Ribosome biogenesis</keyword>
<dbReference type="PANTHER" id="PTHR33867:SF1">
    <property type="entry name" value="RIBOSOME MATURATION FACTOR RIMP"/>
    <property type="match status" value="1"/>
</dbReference>
<evidence type="ECO:0000313" key="6">
    <source>
        <dbReference type="EMBL" id="VAY88098.1"/>
    </source>
</evidence>
<dbReference type="InterPro" id="IPR035956">
    <property type="entry name" value="RimP_N_sf"/>
</dbReference>
<dbReference type="InterPro" id="IPR003728">
    <property type="entry name" value="Ribosome_maturation_RimP"/>
</dbReference>
<protein>
    <submittedName>
        <fullName evidence="6">FIG000325: clustered with transcription termination protein NusA</fullName>
    </submittedName>
</protein>
<dbReference type="InterPro" id="IPR028989">
    <property type="entry name" value="RimP_N"/>
</dbReference>
<dbReference type="GO" id="GO:0000028">
    <property type="term" value="P:ribosomal small subunit assembly"/>
    <property type="evidence" value="ECO:0007669"/>
    <property type="project" value="TreeGrafter"/>
</dbReference>
<feature type="domain" description="Ribosome maturation factor RimP N-terminal" evidence="4">
    <location>
        <begin position="12"/>
        <end position="81"/>
    </location>
</feature>
<dbReference type="Pfam" id="PF02576">
    <property type="entry name" value="RimP_N"/>
    <property type="match status" value="1"/>
</dbReference>
<evidence type="ECO:0000256" key="1">
    <source>
        <dbReference type="ARBA" id="ARBA00022490"/>
    </source>
</evidence>
<sequence length="148" mass="17079">MNSNSTINTQISQKIKDLGFLLYCIENVTENHENIFRVNIYSDNKAITLKDCTIVHKAIYPLLEDNIANKYTIQVGSVGIERPLLELRHYELVINQNIQVRIKDAKKVIGELKEVLEDKIKVLNKNNELIDINFSDIHKAKTLFVDKI</sequence>
<dbReference type="Gene3D" id="3.30.300.70">
    <property type="entry name" value="RimP-like superfamily, N-terminal"/>
    <property type="match status" value="1"/>
</dbReference>
<organism evidence="6">
    <name type="scientific">hydrothermal vent metagenome</name>
    <dbReference type="NCBI Taxonomy" id="652676"/>
    <lineage>
        <taxon>unclassified sequences</taxon>
        <taxon>metagenomes</taxon>
        <taxon>ecological metagenomes</taxon>
    </lineage>
</organism>
<dbReference type="GO" id="GO:0005829">
    <property type="term" value="C:cytosol"/>
    <property type="evidence" value="ECO:0007669"/>
    <property type="project" value="TreeGrafter"/>
</dbReference>
<evidence type="ECO:0000259" key="5">
    <source>
        <dbReference type="Pfam" id="PF17384"/>
    </source>
</evidence>
<evidence type="ECO:0000256" key="3">
    <source>
        <dbReference type="SAM" id="Coils"/>
    </source>
</evidence>
<keyword evidence="3" id="KW-0175">Coiled coil</keyword>
<dbReference type="Pfam" id="PF17384">
    <property type="entry name" value="DUF150_C"/>
    <property type="match status" value="1"/>
</dbReference>